<proteinExistence type="inferred from homology"/>
<dbReference type="Proteomes" id="UP000541444">
    <property type="component" value="Unassembled WGS sequence"/>
</dbReference>
<feature type="region of interest" description="Disordered" evidence="7">
    <location>
        <begin position="218"/>
        <end position="261"/>
    </location>
</feature>
<evidence type="ECO:0000256" key="1">
    <source>
        <dbReference type="ARBA" id="ARBA00004370"/>
    </source>
</evidence>
<sequence>MHSASKVFEIVDLVKKAEKVLKKRAITKPAVAKPFVPYSSATRSSVNSNVNSNTGGAEPTCFECSKVGHIRRDCPVVKKNVTLFIDHIQEHLVAAAEWIYLGDENQGSPVQVKLEKVSANPSYRVNFDGAFLSKPGNGVCGAISETKMEKWLEAGVVTEESKKFDGDDLEMKHLEGSMETEFHRVIDLVGGKVGNMLESSRSKGNEEVVTLMREVHVINNSNRQEAQPKKTNPNPKSLPRIRRTNGEGLNSSQLATERSPVSRVTYNLRREGPNTEEIDKIHEPGCERNQEVREDEAGMPQGQSAMGTTKARLGQGRPRPRHITVHYGGHAWHEAECSGNEARVPCDTDSMLTEENRRRIVENAIFGKDSRVSLGSAMDSEGTRVRPKKEIAIDPLPYQRVRRGASRRALMLCGLLTKRDDASSGANDAAEFAKSIRAIHEEIRRHLADVYAGVKERVDRHRGEVIFSPEDLVMLYIEKGHRTGVTSKLFLRKSRPYRIIWRYRKNAYELDIPGAHSHVVNDKLLTQFYGDIPSHPVTPAPDVVLTSEIDKILDSRLDAAEYVKFLVHKRMEAPIYIYYQLDNYYQNHRRYAKSRSDRQLVDELNYNDTSSCKPEESNNGVPIVPCGLIAWSLFNDTYTFVRRSVELKVNRKNISWKSDRNHKFGKHVYPFNFQNSSLIGGGKLDPALPLSDQEDLIVWMRTAALPSFRKLYGRIEEDIEADELILVDIRNNYNTYSFGGKKKLVLSTSSWLGGKNDFLGFAYVAVGSFCIFISFIFTLLHVKNPRILKLMGQDSNKQHLTIILRQIWTRGGLCLMVIQLSYLGIGRTMPVERAMVLCKII</sequence>
<evidence type="ECO:0000256" key="6">
    <source>
        <dbReference type="PROSITE-ProRule" id="PRU00047"/>
    </source>
</evidence>
<feature type="non-terminal residue" evidence="10">
    <location>
        <position position="1"/>
    </location>
</feature>
<evidence type="ECO:0000256" key="4">
    <source>
        <dbReference type="ARBA" id="ARBA00022989"/>
    </source>
</evidence>
<dbReference type="SMART" id="SM00343">
    <property type="entry name" value="ZnF_C2HC"/>
    <property type="match status" value="1"/>
</dbReference>
<dbReference type="GO" id="GO:0005886">
    <property type="term" value="C:plasma membrane"/>
    <property type="evidence" value="ECO:0007669"/>
    <property type="project" value="TreeGrafter"/>
</dbReference>
<feature type="region of interest" description="Disordered" evidence="7">
    <location>
        <begin position="293"/>
        <end position="319"/>
    </location>
</feature>
<dbReference type="Pfam" id="PF00098">
    <property type="entry name" value="zf-CCHC"/>
    <property type="match status" value="1"/>
</dbReference>
<name>A0A7J7M6U4_9MAGN</name>
<dbReference type="InterPro" id="IPR036875">
    <property type="entry name" value="Znf_CCHC_sf"/>
</dbReference>
<keyword evidence="3 8" id="KW-0812">Transmembrane</keyword>
<evidence type="ECO:0000313" key="10">
    <source>
        <dbReference type="EMBL" id="KAF6150595.1"/>
    </source>
</evidence>
<feature type="compositionally biased region" description="Polar residues" evidence="7">
    <location>
        <begin position="247"/>
        <end position="256"/>
    </location>
</feature>
<comment type="caution">
    <text evidence="10">The sequence shown here is derived from an EMBL/GenBank/DDBJ whole genome shotgun (WGS) entry which is preliminary data.</text>
</comment>
<evidence type="ECO:0000256" key="5">
    <source>
        <dbReference type="ARBA" id="ARBA00023136"/>
    </source>
</evidence>
<dbReference type="InterPro" id="IPR005045">
    <property type="entry name" value="CDC50/LEM3_fam"/>
</dbReference>
<feature type="compositionally biased region" description="Polar residues" evidence="7">
    <location>
        <begin position="218"/>
        <end position="235"/>
    </location>
</feature>
<evidence type="ECO:0000256" key="2">
    <source>
        <dbReference type="ARBA" id="ARBA00009457"/>
    </source>
</evidence>
<gene>
    <name evidence="10" type="ORF">GIB67_022207</name>
</gene>
<dbReference type="Pfam" id="PF03381">
    <property type="entry name" value="CDC50"/>
    <property type="match status" value="1"/>
</dbReference>
<dbReference type="PANTHER" id="PTHR10926">
    <property type="entry name" value="CELL CYCLE CONTROL PROTEIN 50"/>
    <property type="match status" value="1"/>
</dbReference>
<evidence type="ECO:0000256" key="7">
    <source>
        <dbReference type="SAM" id="MobiDB-lite"/>
    </source>
</evidence>
<organism evidence="10 11">
    <name type="scientific">Kingdonia uniflora</name>
    <dbReference type="NCBI Taxonomy" id="39325"/>
    <lineage>
        <taxon>Eukaryota</taxon>
        <taxon>Viridiplantae</taxon>
        <taxon>Streptophyta</taxon>
        <taxon>Embryophyta</taxon>
        <taxon>Tracheophyta</taxon>
        <taxon>Spermatophyta</taxon>
        <taxon>Magnoliopsida</taxon>
        <taxon>Ranunculales</taxon>
        <taxon>Circaeasteraceae</taxon>
        <taxon>Kingdonia</taxon>
    </lineage>
</organism>
<keyword evidence="6" id="KW-0862">Zinc</keyword>
<dbReference type="AlphaFoldDB" id="A0A7J7M6U4"/>
<dbReference type="PANTHER" id="PTHR10926:SF29">
    <property type="entry name" value="ALA-INTERACTING SUBUNIT 2-RELATED"/>
    <property type="match status" value="1"/>
</dbReference>
<dbReference type="GO" id="GO:0008270">
    <property type="term" value="F:zinc ion binding"/>
    <property type="evidence" value="ECO:0007669"/>
    <property type="project" value="UniProtKB-KW"/>
</dbReference>
<dbReference type="PROSITE" id="PS50158">
    <property type="entry name" value="ZF_CCHC"/>
    <property type="match status" value="1"/>
</dbReference>
<feature type="domain" description="CCHC-type" evidence="9">
    <location>
        <begin position="61"/>
        <end position="75"/>
    </location>
</feature>
<keyword evidence="5 8" id="KW-0472">Membrane</keyword>
<dbReference type="GO" id="GO:0005783">
    <property type="term" value="C:endoplasmic reticulum"/>
    <property type="evidence" value="ECO:0007669"/>
    <property type="project" value="TreeGrafter"/>
</dbReference>
<dbReference type="EMBL" id="JACGCM010001727">
    <property type="protein sequence ID" value="KAF6150595.1"/>
    <property type="molecule type" value="Genomic_DNA"/>
</dbReference>
<reference evidence="10 11" key="1">
    <citation type="journal article" date="2020" name="IScience">
        <title>Genome Sequencing of the Endangered Kingdonia uniflora (Circaeasteraceae, Ranunculales) Reveals Potential Mechanisms of Evolutionary Specialization.</title>
        <authorList>
            <person name="Sun Y."/>
            <person name="Deng T."/>
            <person name="Zhang A."/>
            <person name="Moore M.J."/>
            <person name="Landis J.B."/>
            <person name="Lin N."/>
            <person name="Zhang H."/>
            <person name="Zhang X."/>
            <person name="Huang J."/>
            <person name="Zhang X."/>
            <person name="Sun H."/>
            <person name="Wang H."/>
        </authorList>
    </citation>
    <scope>NUCLEOTIDE SEQUENCE [LARGE SCALE GENOMIC DNA]</scope>
    <source>
        <strain evidence="10">TB1705</strain>
        <tissue evidence="10">Leaf</tissue>
    </source>
</reference>
<dbReference type="OrthoDB" id="1721574at2759"/>
<protein>
    <recommendedName>
        <fullName evidence="9">CCHC-type domain-containing protein</fullName>
    </recommendedName>
</protein>
<accession>A0A7J7M6U4</accession>
<evidence type="ECO:0000259" key="9">
    <source>
        <dbReference type="PROSITE" id="PS50158"/>
    </source>
</evidence>
<comment type="subcellular location">
    <subcellularLocation>
        <location evidence="1">Membrane</location>
    </subcellularLocation>
</comment>
<evidence type="ECO:0000256" key="3">
    <source>
        <dbReference type="ARBA" id="ARBA00022692"/>
    </source>
</evidence>
<dbReference type="InterPro" id="IPR001878">
    <property type="entry name" value="Znf_CCHC"/>
</dbReference>
<feature type="transmembrane region" description="Helical" evidence="8">
    <location>
        <begin position="758"/>
        <end position="782"/>
    </location>
</feature>
<comment type="similarity">
    <text evidence="2">Belongs to the CDC50/LEM3 family.</text>
</comment>
<dbReference type="GO" id="GO:0003676">
    <property type="term" value="F:nucleic acid binding"/>
    <property type="evidence" value="ECO:0007669"/>
    <property type="project" value="InterPro"/>
</dbReference>
<evidence type="ECO:0000313" key="11">
    <source>
        <dbReference type="Proteomes" id="UP000541444"/>
    </source>
</evidence>
<dbReference type="GO" id="GO:0005794">
    <property type="term" value="C:Golgi apparatus"/>
    <property type="evidence" value="ECO:0007669"/>
    <property type="project" value="TreeGrafter"/>
</dbReference>
<keyword evidence="6" id="KW-0479">Metal-binding</keyword>
<evidence type="ECO:0000256" key="8">
    <source>
        <dbReference type="SAM" id="Phobius"/>
    </source>
</evidence>
<keyword evidence="11" id="KW-1185">Reference proteome</keyword>
<keyword evidence="6" id="KW-0863">Zinc-finger</keyword>
<dbReference type="SUPFAM" id="SSF57756">
    <property type="entry name" value="Retrovirus zinc finger-like domains"/>
    <property type="match status" value="1"/>
</dbReference>
<keyword evidence="4 8" id="KW-1133">Transmembrane helix</keyword>